<accession>A0A8J5WC84</accession>
<dbReference type="InterPro" id="IPR001611">
    <property type="entry name" value="Leu-rich_rpt"/>
</dbReference>
<protein>
    <submittedName>
        <fullName evidence="3">Uncharacterized protein</fullName>
    </submittedName>
</protein>
<dbReference type="OrthoDB" id="620544at2759"/>
<comment type="caution">
    <text evidence="3">The sequence shown here is derived from an EMBL/GenBank/DDBJ whole genome shotgun (WGS) entry which is preliminary data.</text>
</comment>
<dbReference type="SMART" id="SM00368">
    <property type="entry name" value="LRR_RI"/>
    <property type="match status" value="3"/>
</dbReference>
<dbReference type="AlphaFoldDB" id="A0A8J5WC84"/>
<evidence type="ECO:0000313" key="3">
    <source>
        <dbReference type="EMBL" id="KAG8085563.1"/>
    </source>
</evidence>
<evidence type="ECO:0000313" key="4">
    <source>
        <dbReference type="Proteomes" id="UP000729402"/>
    </source>
</evidence>
<dbReference type="PANTHER" id="PTHR48459:SF1">
    <property type="entry name" value="CUE DOMAIN-CONTAINING PROTEIN"/>
    <property type="match status" value="1"/>
</dbReference>
<proteinExistence type="predicted"/>
<reference evidence="3" key="2">
    <citation type="submission" date="2021-02" db="EMBL/GenBank/DDBJ databases">
        <authorList>
            <person name="Kimball J.A."/>
            <person name="Haas M.W."/>
            <person name="Macchietto M."/>
            <person name="Kono T."/>
            <person name="Duquette J."/>
            <person name="Shao M."/>
        </authorList>
    </citation>
    <scope>NUCLEOTIDE SEQUENCE</scope>
    <source>
        <tissue evidence="3">Fresh leaf tissue</tissue>
    </source>
</reference>
<sequence>MAGNEINAKAAQALAECLTAMQSLKKLTLAENELKDDGAVVIAKSLEDGHSDLKELDVSTNMLQRVGARCFAQAITNKPGFVQLNINGNYISDEGIDEVKEILKGGRNALDVLGPLDENDPEGEAEDDYDDQEEDGGELESVLQDLKVDPRILNAVAIEHRNDVDSAVMAILDEVMPSVMGTSSVIALPAHQEIGSSKSASVGTSSAPHHMYESGNSFSAGHDKQVDAVDRSVHSTEITTDRQENVLDELDAGTHSSYQQMSEQLNLPSHPVLEELNDIDHYLTMDLNGGHLNPCSKGNLSHLENEVGLGHGGYLLNEYLDQILIGESGNASTIGNVSQVQEQDSDNAIPVEDCAAQDDSLNLCCDYVDVSAGNNSFSKSFSGVSNNEVSYGINGTDDFSCVLDILIPDTRKSSIGHDGEQDTISSGKADLIPDINLIHLASIASTHSSHSVSIESLEDSITDAKSNKNDLLPSLELVTKMLEDVEILEEKAKVAKCESSIAGTNILTKVEELKEMLNHAKEANDMHAGEVFGEKSILTTEARELQSRLQRLSDERNNYLVVIEEIRQTLEDRLVAAQREIDAAEKERIEKEASAQALLDEQEKEMNSIVEESRKLQKESEENLKLLILDVLFDDQLKDFLVERGRIVDTLQGEMAVICEDVFQLKQIVDERLSFGKLQRSTISSLHSSLQSSLHKSGCSADRAIEALESTDKHTVAESASPVVGDQNGSERSVQVLDDSGMTGKDDSKRGENEDGWELC</sequence>
<dbReference type="EMBL" id="JAAALK010000082">
    <property type="protein sequence ID" value="KAG8085563.1"/>
    <property type="molecule type" value="Genomic_DNA"/>
</dbReference>
<feature type="compositionally biased region" description="Basic and acidic residues" evidence="2">
    <location>
        <begin position="744"/>
        <end position="753"/>
    </location>
</feature>
<reference evidence="3" key="1">
    <citation type="journal article" date="2021" name="bioRxiv">
        <title>Whole Genome Assembly and Annotation of Northern Wild Rice, Zizania palustris L., Supports a Whole Genome Duplication in the Zizania Genus.</title>
        <authorList>
            <person name="Haas M."/>
            <person name="Kono T."/>
            <person name="Macchietto M."/>
            <person name="Millas R."/>
            <person name="McGilp L."/>
            <person name="Shao M."/>
            <person name="Duquette J."/>
            <person name="Hirsch C.N."/>
            <person name="Kimball J."/>
        </authorList>
    </citation>
    <scope>NUCLEOTIDE SEQUENCE</scope>
    <source>
        <tissue evidence="3">Fresh leaf tissue</tissue>
    </source>
</reference>
<feature type="coiled-coil region" evidence="1">
    <location>
        <begin position="478"/>
        <end position="619"/>
    </location>
</feature>
<keyword evidence="4" id="KW-1185">Reference proteome</keyword>
<organism evidence="3 4">
    <name type="scientific">Zizania palustris</name>
    <name type="common">Northern wild rice</name>
    <dbReference type="NCBI Taxonomy" id="103762"/>
    <lineage>
        <taxon>Eukaryota</taxon>
        <taxon>Viridiplantae</taxon>
        <taxon>Streptophyta</taxon>
        <taxon>Embryophyta</taxon>
        <taxon>Tracheophyta</taxon>
        <taxon>Spermatophyta</taxon>
        <taxon>Magnoliopsida</taxon>
        <taxon>Liliopsida</taxon>
        <taxon>Poales</taxon>
        <taxon>Poaceae</taxon>
        <taxon>BOP clade</taxon>
        <taxon>Oryzoideae</taxon>
        <taxon>Oryzeae</taxon>
        <taxon>Zizaniinae</taxon>
        <taxon>Zizania</taxon>
    </lineage>
</organism>
<gene>
    <name evidence="3" type="ORF">GUJ93_ZPchr0010g10448</name>
</gene>
<feature type="region of interest" description="Disordered" evidence="2">
    <location>
        <begin position="712"/>
        <end position="760"/>
    </location>
</feature>
<name>A0A8J5WC84_ZIZPA</name>
<evidence type="ECO:0000256" key="2">
    <source>
        <dbReference type="SAM" id="MobiDB-lite"/>
    </source>
</evidence>
<dbReference type="Pfam" id="PF13516">
    <property type="entry name" value="LRR_6"/>
    <property type="match status" value="1"/>
</dbReference>
<dbReference type="PANTHER" id="PTHR48459">
    <property type="entry name" value="CUE DOMAIN-CONTAINING PROTEIN"/>
    <property type="match status" value="1"/>
</dbReference>
<feature type="compositionally biased region" description="Acidic residues" evidence="2">
    <location>
        <begin position="117"/>
        <end position="138"/>
    </location>
</feature>
<evidence type="ECO:0000256" key="1">
    <source>
        <dbReference type="SAM" id="Coils"/>
    </source>
</evidence>
<dbReference type="Proteomes" id="UP000729402">
    <property type="component" value="Unassembled WGS sequence"/>
</dbReference>
<feature type="region of interest" description="Disordered" evidence="2">
    <location>
        <begin position="111"/>
        <end position="138"/>
    </location>
</feature>
<keyword evidence="1" id="KW-0175">Coiled coil</keyword>